<dbReference type="STRING" id="665467.SAMN02982931_01951"/>
<accession>A0A1G6BX02</accession>
<dbReference type="AlphaFoldDB" id="A0A1G6BX02"/>
<organism evidence="1 2">
    <name type="scientific">Bauldia litoralis</name>
    <dbReference type="NCBI Taxonomy" id="665467"/>
    <lineage>
        <taxon>Bacteria</taxon>
        <taxon>Pseudomonadati</taxon>
        <taxon>Pseudomonadota</taxon>
        <taxon>Alphaproteobacteria</taxon>
        <taxon>Hyphomicrobiales</taxon>
        <taxon>Kaistiaceae</taxon>
        <taxon>Bauldia</taxon>
    </lineage>
</organism>
<gene>
    <name evidence="1" type="ORF">SAMN02982931_01951</name>
</gene>
<evidence type="ECO:0000313" key="2">
    <source>
        <dbReference type="Proteomes" id="UP000199071"/>
    </source>
</evidence>
<proteinExistence type="predicted"/>
<evidence type="ECO:0000313" key="1">
    <source>
        <dbReference type="EMBL" id="SDB25135.1"/>
    </source>
</evidence>
<sequence>MSAATDLVPTGLNQAENEQQTLGAATATSNITGIDNALLGGLTGGAPITDLAAVDTTATAMGNSGAINSDVAINYDSVQVFGGVDVALAAPLLGDIADLSIPGAVTASSSAIGILNASVDSQAIGVGNSLSVDLETTSDQDAFAIGNNEQTALATITSTSLVDVVSFGGFADLGTLDNPAVNSAATAIGNNFSVSVDGIN</sequence>
<keyword evidence="2" id="KW-1185">Reference proteome</keyword>
<dbReference type="EMBL" id="FMXQ01000003">
    <property type="protein sequence ID" value="SDB25135.1"/>
    <property type="molecule type" value="Genomic_DNA"/>
</dbReference>
<name>A0A1G6BX02_9HYPH</name>
<protein>
    <submittedName>
        <fullName evidence="1">Uncharacterized protein</fullName>
    </submittedName>
</protein>
<reference evidence="1 2" key="1">
    <citation type="submission" date="2016-10" db="EMBL/GenBank/DDBJ databases">
        <authorList>
            <person name="de Groot N.N."/>
        </authorList>
    </citation>
    <scope>NUCLEOTIDE SEQUENCE [LARGE SCALE GENOMIC DNA]</scope>
    <source>
        <strain evidence="1 2">ATCC 35022</strain>
    </source>
</reference>
<dbReference type="Proteomes" id="UP000199071">
    <property type="component" value="Unassembled WGS sequence"/>
</dbReference>